<comment type="caution">
    <text evidence="3">The sequence shown here is derived from an EMBL/GenBank/DDBJ whole genome shotgun (WGS) entry which is preliminary data.</text>
</comment>
<feature type="region of interest" description="Disordered" evidence="1">
    <location>
        <begin position="1"/>
        <end position="21"/>
    </location>
</feature>
<evidence type="ECO:0000313" key="3">
    <source>
        <dbReference type="EMBL" id="GAA4341022.1"/>
    </source>
</evidence>
<organism evidence="3 4">
    <name type="scientific">Pigmentiphaga soli</name>
    <dbReference type="NCBI Taxonomy" id="1007095"/>
    <lineage>
        <taxon>Bacteria</taxon>
        <taxon>Pseudomonadati</taxon>
        <taxon>Pseudomonadota</taxon>
        <taxon>Betaproteobacteria</taxon>
        <taxon>Burkholderiales</taxon>
        <taxon>Alcaligenaceae</taxon>
        <taxon>Pigmentiphaga</taxon>
    </lineage>
</organism>
<name>A0ABP8HLJ5_9BURK</name>
<dbReference type="InterPro" id="IPR007470">
    <property type="entry name" value="HemX"/>
</dbReference>
<dbReference type="PANTHER" id="PTHR38043:SF1">
    <property type="entry name" value="PROTEIN HEMX"/>
    <property type="match status" value="1"/>
</dbReference>
<evidence type="ECO:0000256" key="2">
    <source>
        <dbReference type="SAM" id="Phobius"/>
    </source>
</evidence>
<keyword evidence="2" id="KW-0472">Membrane</keyword>
<keyword evidence="4" id="KW-1185">Reference proteome</keyword>
<dbReference type="RefSeq" id="WP_345251796.1">
    <property type="nucleotide sequence ID" value="NZ_BAABFO010000027.1"/>
</dbReference>
<evidence type="ECO:0000313" key="4">
    <source>
        <dbReference type="Proteomes" id="UP001501671"/>
    </source>
</evidence>
<evidence type="ECO:0000256" key="1">
    <source>
        <dbReference type="SAM" id="MobiDB-lite"/>
    </source>
</evidence>
<feature type="transmembrane region" description="Helical" evidence="2">
    <location>
        <begin position="39"/>
        <end position="61"/>
    </location>
</feature>
<sequence>MTAPENDLSAPAAAPAGDSRPAFDRYAGRSARQRNTRGFPWLGVGLAFALIVIVVLAAALWRQQQLVGAIGRESARRFNELDSISRDAQTRAKQALSAAQSNADRLAVLESKVLESQSQQAALEQLYQEMSRGEDEWTLIEVEQALSIAAQQLQLAGNVQNSIAALQVADARLARADRPQFTVVRRAIAEDLERLRALPAIDVPGLVVKLDQLIAALDRLPLLADVQPLPEGAAAAAAPAPAAAGAAGQERPSWWRRLFAWWPALRDSFLNDTRNLIRVQRVDTPAALLVSPEQGALLRENLKLRLLNARLALLARQEHAWQADLASVQQAISTYFDTSAAPTRNALALLKQIQDTDISIELPSLNDSLAAVRSVLPRNAAPSPAQPR</sequence>
<accession>A0ABP8HLJ5</accession>
<dbReference type="Pfam" id="PF04375">
    <property type="entry name" value="HemX"/>
    <property type="match status" value="1"/>
</dbReference>
<evidence type="ECO:0008006" key="5">
    <source>
        <dbReference type="Google" id="ProtNLM"/>
    </source>
</evidence>
<reference evidence="4" key="1">
    <citation type="journal article" date="2019" name="Int. J. Syst. Evol. Microbiol.">
        <title>The Global Catalogue of Microorganisms (GCM) 10K type strain sequencing project: providing services to taxonomists for standard genome sequencing and annotation.</title>
        <authorList>
            <consortium name="The Broad Institute Genomics Platform"/>
            <consortium name="The Broad Institute Genome Sequencing Center for Infectious Disease"/>
            <person name="Wu L."/>
            <person name="Ma J."/>
        </authorList>
    </citation>
    <scope>NUCLEOTIDE SEQUENCE [LARGE SCALE GENOMIC DNA]</scope>
    <source>
        <strain evidence="4">JCM 17666</strain>
    </source>
</reference>
<keyword evidence="2" id="KW-1133">Transmembrane helix</keyword>
<dbReference type="EMBL" id="BAABFO010000027">
    <property type="protein sequence ID" value="GAA4341022.1"/>
    <property type="molecule type" value="Genomic_DNA"/>
</dbReference>
<proteinExistence type="predicted"/>
<dbReference type="PANTHER" id="PTHR38043">
    <property type="entry name" value="PROTEIN HEMX"/>
    <property type="match status" value="1"/>
</dbReference>
<protein>
    <recommendedName>
        <fullName evidence="5">Heme biosynthesis operon protein HemX</fullName>
    </recommendedName>
</protein>
<gene>
    <name evidence="3" type="ORF">GCM10023144_41250</name>
</gene>
<keyword evidence="2" id="KW-0812">Transmembrane</keyword>
<dbReference type="Proteomes" id="UP001501671">
    <property type="component" value="Unassembled WGS sequence"/>
</dbReference>